<proteinExistence type="predicted"/>
<dbReference type="Proteomes" id="UP000019482">
    <property type="component" value="Unassembled WGS sequence"/>
</dbReference>
<dbReference type="AlphaFoldDB" id="W6N5J5"/>
<evidence type="ECO:0000313" key="2">
    <source>
        <dbReference type="Proteomes" id="UP000019482"/>
    </source>
</evidence>
<evidence type="ECO:0000313" key="1">
    <source>
        <dbReference type="EMBL" id="CDL90524.1"/>
    </source>
</evidence>
<dbReference type="OrthoDB" id="2677224at2"/>
<accession>W6N5J5</accession>
<comment type="caution">
    <text evidence="1">The sequence shown here is derived from an EMBL/GenBank/DDBJ whole genome shotgun (WGS) entry which is preliminary data.</text>
</comment>
<gene>
    <name evidence="1" type="ORF">CTDIVETGP_0594</name>
</gene>
<sequence length="474" mass="54146">MKKLSILVVILLAALILGVYKNINSSLNPHIALRKTIDLPIKGTWTASRYLVIGDSDVSQDEISKSINKKISFNGNEVKYYNLICKDPEFKVKVVDSEKYFKKNFKVEPDLLGIDEKQVKVITVSSHNNFFDDFIQINNDVIMKFSDGLALFFTRDGSSNNKTVLNNIRGKDFRVEVPKNQRDITSKSGLLLGLKSKNLYTGGYDYRTLWISSSYNQIHHIEQRKNIIVPRKSGFWEIGVNKKYDENDERDIIWGSPLIKDNSKSNKSNVVVRDIENTSSEIMFVGNEYISLDNSEVKNRYFSVLPIDNLDGNKVDFSKAFDKRSGEMLRLSAEVYIKRIGKSGRNITLNNIGTNWGVARRSGRWILRGRISCGDFDILYAEPNKEIATYDDLYPSFDVVKNKIPDVLDAYTSPNRDFIVILTKNDIKVFSLNDRGIGKLQTVFKLKNGETSVMAQWAVGNYINAWDKLFENKN</sequence>
<dbReference type="EMBL" id="CBXI010000008">
    <property type="protein sequence ID" value="CDL90524.1"/>
    <property type="molecule type" value="Genomic_DNA"/>
</dbReference>
<organism evidence="1 2">
    <name type="scientific">Clostridium tyrobutyricum DIVETGP</name>
    <dbReference type="NCBI Taxonomy" id="1408889"/>
    <lineage>
        <taxon>Bacteria</taxon>
        <taxon>Bacillati</taxon>
        <taxon>Bacillota</taxon>
        <taxon>Clostridia</taxon>
        <taxon>Eubacteriales</taxon>
        <taxon>Clostridiaceae</taxon>
        <taxon>Clostridium</taxon>
    </lineage>
</organism>
<name>W6N5J5_CLOTY</name>
<keyword evidence="2" id="KW-1185">Reference proteome</keyword>
<reference evidence="1 2" key="1">
    <citation type="journal article" date="2015" name="Genome Announc.">
        <title>Draft Genome Sequence of Clostridium tyrobutyricum Strain DIVETGP, Isolated from Cow's Milk for Grana Padano Production.</title>
        <authorList>
            <person name="Soggiu A."/>
            <person name="Piras C."/>
            <person name="Gaiarsa S."/>
            <person name="Sassera D."/>
            <person name="Roncada P."/>
            <person name="Bendixen E."/>
            <person name="Brasca M."/>
            <person name="Bonizzi L."/>
        </authorList>
    </citation>
    <scope>NUCLEOTIDE SEQUENCE [LARGE SCALE GENOMIC DNA]</scope>
    <source>
        <strain evidence="1 2">DIVETGP</strain>
    </source>
</reference>
<protein>
    <submittedName>
        <fullName evidence="1">Conserved protein</fullName>
    </submittedName>
</protein>